<comment type="caution">
    <text evidence="1">The sequence shown here is derived from an EMBL/GenBank/DDBJ whole genome shotgun (WGS) entry which is preliminary data.</text>
</comment>
<protein>
    <submittedName>
        <fullName evidence="1">Uncharacterized protein</fullName>
    </submittedName>
</protein>
<dbReference type="Proteomes" id="UP000233551">
    <property type="component" value="Unassembled WGS sequence"/>
</dbReference>
<accession>A0A2I0HYN2</accession>
<dbReference type="AlphaFoldDB" id="A0A2I0HYN2"/>
<proteinExistence type="predicted"/>
<evidence type="ECO:0000313" key="2">
    <source>
        <dbReference type="Proteomes" id="UP000233551"/>
    </source>
</evidence>
<evidence type="ECO:0000313" key="1">
    <source>
        <dbReference type="EMBL" id="PKI36809.1"/>
    </source>
</evidence>
<organism evidence="1 2">
    <name type="scientific">Punica granatum</name>
    <name type="common">Pomegranate</name>
    <dbReference type="NCBI Taxonomy" id="22663"/>
    <lineage>
        <taxon>Eukaryota</taxon>
        <taxon>Viridiplantae</taxon>
        <taxon>Streptophyta</taxon>
        <taxon>Embryophyta</taxon>
        <taxon>Tracheophyta</taxon>
        <taxon>Spermatophyta</taxon>
        <taxon>Magnoliopsida</taxon>
        <taxon>eudicotyledons</taxon>
        <taxon>Gunneridae</taxon>
        <taxon>Pentapetalae</taxon>
        <taxon>rosids</taxon>
        <taxon>malvids</taxon>
        <taxon>Myrtales</taxon>
        <taxon>Lythraceae</taxon>
        <taxon>Punica</taxon>
    </lineage>
</organism>
<sequence length="168" mass="18519">MGREGAQFIELRRRAVVWAGGDYGPGLGLGLGPYSGEHFPKWATAVFASDSLLEGLVCLLIGVVDSGRDRPDAGSDVLLFHKINQQLRAIILLFQLVVIVTLGSTRAHFVCPHKEIFNLVWCEFTRKHHGGLPVKYQALHLNITSSNLTEDVELATMWVYYGMAVVGL</sequence>
<dbReference type="EMBL" id="PGOL01004672">
    <property type="protein sequence ID" value="PKI36809.1"/>
    <property type="molecule type" value="Genomic_DNA"/>
</dbReference>
<name>A0A2I0HYN2_PUNGR</name>
<keyword evidence="2" id="KW-1185">Reference proteome</keyword>
<reference evidence="1 2" key="1">
    <citation type="submission" date="2017-11" db="EMBL/GenBank/DDBJ databases">
        <title>De-novo sequencing of pomegranate (Punica granatum L.) genome.</title>
        <authorList>
            <person name="Akparov Z."/>
            <person name="Amiraslanov A."/>
            <person name="Hajiyeva S."/>
            <person name="Abbasov M."/>
            <person name="Kaur K."/>
            <person name="Hamwieh A."/>
            <person name="Solovyev V."/>
            <person name="Salamov A."/>
            <person name="Braich B."/>
            <person name="Kosarev P."/>
            <person name="Mahmoud A."/>
            <person name="Hajiyev E."/>
            <person name="Babayeva S."/>
            <person name="Izzatullayeva V."/>
            <person name="Mammadov A."/>
            <person name="Mammadov A."/>
            <person name="Sharifova S."/>
            <person name="Ojaghi J."/>
            <person name="Eynullazada K."/>
            <person name="Bayramov B."/>
            <person name="Abdulazimova A."/>
            <person name="Shahmuradov I."/>
        </authorList>
    </citation>
    <scope>NUCLEOTIDE SEQUENCE [LARGE SCALE GENOMIC DNA]</scope>
    <source>
        <strain evidence="2">cv. AG2017</strain>
        <tissue evidence="1">Leaf</tissue>
    </source>
</reference>
<gene>
    <name evidence="1" type="ORF">CRG98_042758</name>
</gene>